<feature type="transmembrane region" description="Helical" evidence="7">
    <location>
        <begin position="51"/>
        <end position="74"/>
    </location>
</feature>
<accession>H3ZI41</accession>
<feature type="transmembrane region" description="Helical" evidence="7">
    <location>
        <begin position="274"/>
        <end position="299"/>
    </location>
</feature>
<keyword evidence="6 7" id="KW-0472">Membrane</keyword>
<dbReference type="PANTHER" id="PTHR42775:SF2">
    <property type="entry name" value="PERMEASE"/>
    <property type="match status" value="1"/>
</dbReference>
<sequence length="304" mass="32379">MSDAFYASVQFFIGTLSELLILFVVISMLVYQLQDRFPAQRIQALLAGGKGYFTAAALGAITPFCSCSTLPMLVGMLRANAAFGPVMTFLLTSPLLNPILVALLFSVFGAKLTLLYATGVLSIAVLSGLLLSQLGFSRYVRLPAAERPCCNSAGATVAIKYWSWQYWSRLWLRAVKDTRSFLPHLMLGVLAGAVIHGYVPAEFFASLSSSNSLYLIPLAAVIGIPLYVRASSMIPLALSLVGKGMSYGSVMALTIGGAGASLPELIILKKIFQWPLLLAFIGVVLVTACSTGIAIDLLLPVGSL</sequence>
<comment type="subcellular location">
    <subcellularLocation>
        <location evidence="1">Cell membrane</location>
        <topology evidence="1">Multi-pass membrane protein</topology>
    </subcellularLocation>
</comment>
<evidence type="ECO:0000256" key="1">
    <source>
        <dbReference type="ARBA" id="ARBA00004651"/>
    </source>
</evidence>
<keyword evidence="5 7" id="KW-1133">Transmembrane helix</keyword>
<feature type="transmembrane region" description="Helical" evidence="7">
    <location>
        <begin position="12"/>
        <end position="31"/>
    </location>
</feature>
<dbReference type="eggNOG" id="COG0701">
    <property type="taxonomic scope" value="Bacteria"/>
</dbReference>
<evidence type="ECO:0000256" key="4">
    <source>
        <dbReference type="ARBA" id="ARBA00022692"/>
    </source>
</evidence>
<feature type="transmembrane region" description="Helical" evidence="7">
    <location>
        <begin position="240"/>
        <end position="262"/>
    </location>
</feature>
<gene>
    <name evidence="8" type="ORF">AJE_15259</name>
</gene>
<keyword evidence="9" id="KW-1185">Reference proteome</keyword>
<dbReference type="PATRIC" id="fig|1129374.4.peg.3020"/>
<comment type="caution">
    <text evidence="8">The sequence shown here is derived from an EMBL/GenBank/DDBJ whole genome shotgun (WGS) entry which is preliminary data.</text>
</comment>
<dbReference type="InterPro" id="IPR005524">
    <property type="entry name" value="DUF318"/>
</dbReference>
<protein>
    <submittedName>
        <fullName evidence="8">Permease</fullName>
    </submittedName>
</protein>
<evidence type="ECO:0000256" key="2">
    <source>
        <dbReference type="ARBA" id="ARBA00006386"/>
    </source>
</evidence>
<dbReference type="PANTHER" id="PTHR42775">
    <property type="entry name" value="PERMEASE RV2963-RELATED"/>
    <property type="match status" value="1"/>
</dbReference>
<dbReference type="Proteomes" id="UP000012046">
    <property type="component" value="Unassembled WGS sequence"/>
</dbReference>
<dbReference type="RefSeq" id="WP_008951598.1">
    <property type="nucleotide sequence ID" value="NZ_AHTH01000049.1"/>
</dbReference>
<evidence type="ECO:0000313" key="9">
    <source>
        <dbReference type="Proteomes" id="UP000012046"/>
    </source>
</evidence>
<evidence type="ECO:0000313" key="8">
    <source>
        <dbReference type="EMBL" id="EHR39683.1"/>
    </source>
</evidence>
<feature type="transmembrane region" description="Helical" evidence="7">
    <location>
        <begin position="181"/>
        <end position="199"/>
    </location>
</feature>
<evidence type="ECO:0000256" key="6">
    <source>
        <dbReference type="ARBA" id="ARBA00023136"/>
    </source>
</evidence>
<comment type="similarity">
    <text evidence="2">Belongs to the UPF0718 family.</text>
</comment>
<reference evidence="8 9" key="1">
    <citation type="journal article" date="2012" name="J. Bacteriol.">
        <title>Genome Sequence of Extracellular-Protease-Producing Alishewanella jeotgali Isolated from Traditional Korean Fermented Seafood.</title>
        <authorList>
            <person name="Jung J."/>
            <person name="Chun J."/>
            <person name="Park W."/>
        </authorList>
    </citation>
    <scope>NUCLEOTIDE SEQUENCE [LARGE SCALE GENOMIC DNA]</scope>
    <source>
        <strain evidence="8 9">KCTC 22429</strain>
    </source>
</reference>
<dbReference type="GO" id="GO:0005886">
    <property type="term" value="C:plasma membrane"/>
    <property type="evidence" value="ECO:0007669"/>
    <property type="project" value="UniProtKB-SubCell"/>
</dbReference>
<evidence type="ECO:0000256" key="5">
    <source>
        <dbReference type="ARBA" id="ARBA00022989"/>
    </source>
</evidence>
<feature type="transmembrane region" description="Helical" evidence="7">
    <location>
        <begin position="114"/>
        <end position="132"/>
    </location>
</feature>
<feature type="transmembrane region" description="Helical" evidence="7">
    <location>
        <begin position="211"/>
        <end position="228"/>
    </location>
</feature>
<dbReference type="STRING" id="1129374.AJE_15259"/>
<evidence type="ECO:0000256" key="3">
    <source>
        <dbReference type="ARBA" id="ARBA00022475"/>
    </source>
</evidence>
<name>H3ZI41_9ALTE</name>
<dbReference type="Pfam" id="PF03773">
    <property type="entry name" value="ArsP_1"/>
    <property type="match status" value="1"/>
</dbReference>
<keyword evidence="4 7" id="KW-0812">Transmembrane</keyword>
<keyword evidence="3" id="KW-1003">Cell membrane</keyword>
<evidence type="ECO:0000256" key="7">
    <source>
        <dbReference type="SAM" id="Phobius"/>
    </source>
</evidence>
<organism evidence="8 9">
    <name type="scientific">Alishewanella jeotgali KCTC 22429</name>
    <dbReference type="NCBI Taxonomy" id="1129374"/>
    <lineage>
        <taxon>Bacteria</taxon>
        <taxon>Pseudomonadati</taxon>
        <taxon>Pseudomonadota</taxon>
        <taxon>Gammaproteobacteria</taxon>
        <taxon>Alteromonadales</taxon>
        <taxon>Alteromonadaceae</taxon>
        <taxon>Alishewanella</taxon>
    </lineage>
</organism>
<feature type="transmembrane region" description="Helical" evidence="7">
    <location>
        <begin position="86"/>
        <end position="108"/>
    </location>
</feature>
<dbReference type="InterPro" id="IPR053166">
    <property type="entry name" value="UPF0718_permease"/>
</dbReference>
<dbReference type="AlphaFoldDB" id="H3ZI41"/>
<proteinExistence type="inferred from homology"/>
<dbReference type="EMBL" id="AHTH01000049">
    <property type="protein sequence ID" value="EHR39683.1"/>
    <property type="molecule type" value="Genomic_DNA"/>
</dbReference>